<dbReference type="PANTHER" id="PTHR11365:SF10">
    <property type="entry name" value="HYDANTOINASE_OXOPROLINASE"/>
    <property type="match status" value="1"/>
</dbReference>
<protein>
    <submittedName>
        <fullName evidence="5">Hydantoinase</fullName>
    </submittedName>
</protein>
<dbReference type="InterPro" id="IPR010318">
    <property type="entry name" value="S-Me-THD_N"/>
</dbReference>
<evidence type="ECO:0000259" key="4">
    <source>
        <dbReference type="Pfam" id="PF20906"/>
    </source>
</evidence>
<dbReference type="Proteomes" id="UP000823399">
    <property type="component" value="Unassembled WGS sequence"/>
</dbReference>
<evidence type="ECO:0000313" key="6">
    <source>
        <dbReference type="Proteomes" id="UP000823399"/>
    </source>
</evidence>
<evidence type="ECO:0000259" key="3">
    <source>
        <dbReference type="Pfam" id="PF06032"/>
    </source>
</evidence>
<dbReference type="Pfam" id="PF06032">
    <property type="entry name" value="S-Me-THD_N"/>
    <property type="match status" value="1"/>
</dbReference>
<dbReference type="GO" id="GO:0016787">
    <property type="term" value="F:hydrolase activity"/>
    <property type="evidence" value="ECO:0007669"/>
    <property type="project" value="InterPro"/>
</dbReference>
<dbReference type="InterPro" id="IPR048350">
    <property type="entry name" value="S-Me-THD-like_C"/>
</dbReference>
<dbReference type="Pfam" id="PF05378">
    <property type="entry name" value="Hydant_A_N"/>
    <property type="match status" value="1"/>
</dbReference>
<dbReference type="OrthoDB" id="5404895at2759"/>
<dbReference type="Gene3D" id="3.30.420.40">
    <property type="match status" value="1"/>
</dbReference>
<dbReference type="InterPro" id="IPR024071">
    <property type="entry name" value="S-Me-THD_C_sf"/>
</dbReference>
<name>A0A9P7FBI9_9AGAM</name>
<dbReference type="SUPFAM" id="SSF160991">
    <property type="entry name" value="CV3147-like"/>
    <property type="match status" value="1"/>
</dbReference>
<dbReference type="InterPro" id="IPR027479">
    <property type="entry name" value="S-Me-THD_N_sf"/>
</dbReference>
<keyword evidence="6" id="KW-1185">Reference proteome</keyword>
<dbReference type="InterPro" id="IPR002821">
    <property type="entry name" value="Hydantoinase_A"/>
</dbReference>
<dbReference type="Gene3D" id="3.40.1610.10">
    <property type="entry name" value="CV3147-like domain"/>
    <property type="match status" value="1"/>
</dbReference>
<reference evidence="5" key="1">
    <citation type="journal article" date="2020" name="New Phytol.">
        <title>Comparative genomics reveals dynamic genome evolution in host specialist ectomycorrhizal fungi.</title>
        <authorList>
            <person name="Lofgren L.A."/>
            <person name="Nguyen N.H."/>
            <person name="Vilgalys R."/>
            <person name="Ruytinx J."/>
            <person name="Liao H.L."/>
            <person name="Branco S."/>
            <person name="Kuo A."/>
            <person name="LaButti K."/>
            <person name="Lipzen A."/>
            <person name="Andreopoulos W."/>
            <person name="Pangilinan J."/>
            <person name="Riley R."/>
            <person name="Hundley H."/>
            <person name="Na H."/>
            <person name="Barry K."/>
            <person name="Grigoriev I.V."/>
            <person name="Stajich J.E."/>
            <person name="Kennedy P.G."/>
        </authorList>
    </citation>
    <scope>NUCLEOTIDE SEQUENCE</scope>
    <source>
        <strain evidence="5">FC423</strain>
    </source>
</reference>
<proteinExistence type="predicted"/>
<dbReference type="Pfam" id="PF20906">
    <property type="entry name" value="S-Me-THD_C"/>
    <property type="match status" value="1"/>
</dbReference>
<dbReference type="GeneID" id="64698906"/>
<sequence length="980" mass="104001">MSLFHPILRLGVDVGGTNTDAVLLDLSEGSRRGQVLASAKHLTTADVTLGIQNAIESVLTRAQSKSNIQALCIGTTHFVNALVERDPRRLDRVAVIRLCGPFTHGTPPFVGFPHELRDLLEGPHFLLSGGLQIDGSEIASVVVAQVESACDEINRQGIHAVVVSSVFAPIDFEIQQEETVAAIVRKRIPGMDVVCSKDVAAIGLLERENASILNAALLRYAKKTVIGFEKAAKALELKCSVFITSNDGTLLSCAQAARLPIRTFSSGPTNSMRGAAFLAALESGISKQSALVVDIGGTTTDIGMLLPSGFPRQAAAHHEFCGVLLNFSMPHVTSIGLGGGSVVREDPVTKKVTVGPNSVGHRITSESLVFGGSTLTATDVTKVLVSGIGQSIIEGAQSAIKKMLQNYLDAMKTSSQYIPVYLVGGGSILAPDVLAGISRVHRFPHFDVANAVGAAIAQISGIIDSFEDTSTRTIVQVRADVEARAIARAIASGADPHRVAIVESEVIPIAYTSGRCRFYVKAAGDWSGVASPSWLEVDDPLHVEASTGETASRPQMVASAAASAVVAPVMRSASDILEYEPRIEKREWLLSEVDLEWIADGCYVLGCGGGGSPLHTFLELRELVRSGETIRVIDFSSLTSNALVGWGGGMGSPEVSSERLLGNELIAKPEALCAIEIGGANGMINMILGSTKYTDIPCIDGDFMGRAYPTWHQTTANVYDFSGTGVKMLPSAISSGDGNVMFMTKAKRDIDVDASLRAACVEMGTHVGQASCPLKADYVDNAMIKNTISLSWRIGRAIALARKQSSLSRIGSILVDAVGGSSSARVLFMGKITDVRRRVYKGHTIGEVVITALTVDDDVDDDDPDCPMERFTGTLIIPFKNENLYAEHTADNAITTMVATVPDLITVLDAQNGAALGTPQYKYGLRVLVLGITAAPQWTGSERGLALGGPSAFGFTHIPYKPLGKYTQPRSVIEEYSRNG</sequence>
<dbReference type="InterPro" id="IPR045079">
    <property type="entry name" value="Oxoprolinase-like"/>
</dbReference>
<accession>A0A9P7FBI9</accession>
<feature type="domain" description="S-Me-THD-like C-terminal" evidence="4">
    <location>
        <begin position="750"/>
        <end position="963"/>
    </location>
</feature>
<dbReference type="EMBL" id="JABBWM010000016">
    <property type="protein sequence ID" value="KAG2111949.1"/>
    <property type="molecule type" value="Genomic_DNA"/>
</dbReference>
<dbReference type="Pfam" id="PF01968">
    <property type="entry name" value="Hydantoinase_A"/>
    <property type="match status" value="1"/>
</dbReference>
<dbReference type="InterPro" id="IPR043129">
    <property type="entry name" value="ATPase_NBD"/>
</dbReference>
<feature type="domain" description="Hydantoinase/oxoprolinase N-terminal" evidence="2">
    <location>
        <begin position="9"/>
        <end position="187"/>
    </location>
</feature>
<feature type="domain" description="S-Me-THD N-terminal" evidence="3">
    <location>
        <begin position="594"/>
        <end position="745"/>
    </location>
</feature>
<gene>
    <name evidence="5" type="ORF">F5147DRAFT_684928</name>
</gene>
<evidence type="ECO:0000313" key="5">
    <source>
        <dbReference type="EMBL" id="KAG2111949.1"/>
    </source>
</evidence>
<comment type="caution">
    <text evidence="5">The sequence shown here is derived from an EMBL/GenBank/DDBJ whole genome shotgun (WGS) entry which is preliminary data.</text>
</comment>
<dbReference type="PANTHER" id="PTHR11365">
    <property type="entry name" value="5-OXOPROLINASE RELATED"/>
    <property type="match status" value="1"/>
</dbReference>
<dbReference type="Gene3D" id="2.40.390.10">
    <property type="entry name" value="CV3147-like"/>
    <property type="match status" value="1"/>
</dbReference>
<organism evidence="5 6">
    <name type="scientific">Suillus discolor</name>
    <dbReference type="NCBI Taxonomy" id="1912936"/>
    <lineage>
        <taxon>Eukaryota</taxon>
        <taxon>Fungi</taxon>
        <taxon>Dikarya</taxon>
        <taxon>Basidiomycota</taxon>
        <taxon>Agaricomycotina</taxon>
        <taxon>Agaricomycetes</taxon>
        <taxon>Agaricomycetidae</taxon>
        <taxon>Boletales</taxon>
        <taxon>Suillineae</taxon>
        <taxon>Suillaceae</taxon>
        <taxon>Suillus</taxon>
    </lineage>
</organism>
<evidence type="ECO:0000259" key="1">
    <source>
        <dbReference type="Pfam" id="PF01968"/>
    </source>
</evidence>
<dbReference type="AlphaFoldDB" id="A0A9P7FBI9"/>
<dbReference type="InterPro" id="IPR008040">
    <property type="entry name" value="Hydant_A_N"/>
</dbReference>
<feature type="domain" description="Hydantoinase A/oxoprolinase" evidence="1">
    <location>
        <begin position="207"/>
        <end position="384"/>
    </location>
</feature>
<dbReference type="RefSeq" id="XP_041295006.1">
    <property type="nucleotide sequence ID" value="XM_041436647.1"/>
</dbReference>
<dbReference type="FunFam" id="3.40.1610.10:FF:000001">
    <property type="entry name" value="Hydantoinase, putative"/>
    <property type="match status" value="1"/>
</dbReference>
<dbReference type="SUPFAM" id="SSF53067">
    <property type="entry name" value="Actin-like ATPase domain"/>
    <property type="match status" value="2"/>
</dbReference>
<evidence type="ECO:0000259" key="2">
    <source>
        <dbReference type="Pfam" id="PF05378"/>
    </source>
</evidence>